<accession>A0ABW3Y1A1</accession>
<evidence type="ECO:0000313" key="1">
    <source>
        <dbReference type="EMBL" id="MFD1315243.1"/>
    </source>
</evidence>
<keyword evidence="2" id="KW-1185">Reference proteome</keyword>
<evidence type="ECO:0000313" key="2">
    <source>
        <dbReference type="Proteomes" id="UP001597201"/>
    </source>
</evidence>
<dbReference type="EMBL" id="JBHTMY010000002">
    <property type="protein sequence ID" value="MFD1315243.1"/>
    <property type="molecule type" value="Genomic_DNA"/>
</dbReference>
<protein>
    <submittedName>
        <fullName evidence="1">Uncharacterized protein</fullName>
    </submittedName>
</protein>
<comment type="caution">
    <text evidence="1">The sequence shown here is derived from an EMBL/GenBank/DDBJ whole genome shotgun (WGS) entry which is preliminary data.</text>
</comment>
<organism evidence="1 2">
    <name type="scientific">Namhaeicola litoreus</name>
    <dbReference type="NCBI Taxonomy" id="1052145"/>
    <lineage>
        <taxon>Bacteria</taxon>
        <taxon>Pseudomonadati</taxon>
        <taxon>Bacteroidota</taxon>
        <taxon>Flavobacteriia</taxon>
        <taxon>Flavobacteriales</taxon>
        <taxon>Flavobacteriaceae</taxon>
        <taxon>Namhaeicola</taxon>
    </lineage>
</organism>
<dbReference type="Proteomes" id="UP001597201">
    <property type="component" value="Unassembled WGS sequence"/>
</dbReference>
<gene>
    <name evidence="1" type="ORF">ACFQ39_06405</name>
</gene>
<sequence length="126" mass="14454">MIAIDIILNKYFNQEENVIRKSNLTNPSVKVFGYLAGKTGEYILPKSKIKVVYSCLKSPSTQRLECTTYFEKNGIELIRLGNEAPKQNIADFMNYYEGLSADQLKKELLEVRMKNEPVVLKDNITE</sequence>
<name>A0ABW3Y1A1_9FLAO</name>
<dbReference type="RefSeq" id="WP_377177201.1">
    <property type="nucleotide sequence ID" value="NZ_JBHTMY010000002.1"/>
</dbReference>
<proteinExistence type="predicted"/>
<reference evidence="2" key="1">
    <citation type="journal article" date="2019" name="Int. J. Syst. Evol. Microbiol.">
        <title>The Global Catalogue of Microorganisms (GCM) 10K type strain sequencing project: providing services to taxonomists for standard genome sequencing and annotation.</title>
        <authorList>
            <consortium name="The Broad Institute Genomics Platform"/>
            <consortium name="The Broad Institute Genome Sequencing Center for Infectious Disease"/>
            <person name="Wu L."/>
            <person name="Ma J."/>
        </authorList>
    </citation>
    <scope>NUCLEOTIDE SEQUENCE [LARGE SCALE GENOMIC DNA]</scope>
    <source>
        <strain evidence="2">CCUG 61485</strain>
    </source>
</reference>